<dbReference type="Pfam" id="PF23598">
    <property type="entry name" value="LRR_14"/>
    <property type="match status" value="1"/>
</dbReference>
<proteinExistence type="predicted"/>
<dbReference type="PANTHER" id="PTHR47186">
    <property type="entry name" value="LEUCINE-RICH REPEAT-CONTAINING PROTEIN 57"/>
    <property type="match status" value="1"/>
</dbReference>
<dbReference type="AlphaFoldDB" id="A0AAN9XA52"/>
<dbReference type="InterPro" id="IPR055414">
    <property type="entry name" value="LRR_R13L4/SHOC2-like"/>
</dbReference>
<dbReference type="SUPFAM" id="SSF52058">
    <property type="entry name" value="L domain-like"/>
    <property type="match status" value="1"/>
</dbReference>
<protein>
    <recommendedName>
        <fullName evidence="2">Disease resistance R13L4/SHOC-2-like LRR domain-containing protein</fullName>
    </recommendedName>
</protein>
<dbReference type="EMBL" id="JAYMYS010000007">
    <property type="protein sequence ID" value="KAK7387028.1"/>
    <property type="molecule type" value="Genomic_DNA"/>
</dbReference>
<evidence type="ECO:0000256" key="1">
    <source>
        <dbReference type="ARBA" id="ARBA00022737"/>
    </source>
</evidence>
<comment type="caution">
    <text evidence="3">The sequence shown here is derived from an EMBL/GenBank/DDBJ whole genome shotgun (WGS) entry which is preliminary data.</text>
</comment>
<dbReference type="Gene3D" id="3.80.10.10">
    <property type="entry name" value="Ribonuclease Inhibitor"/>
    <property type="match status" value="1"/>
</dbReference>
<keyword evidence="1" id="KW-0677">Repeat</keyword>
<gene>
    <name evidence="3" type="ORF">VNO78_27490</name>
</gene>
<evidence type="ECO:0000259" key="2">
    <source>
        <dbReference type="Pfam" id="PF23598"/>
    </source>
</evidence>
<organism evidence="3 4">
    <name type="scientific">Psophocarpus tetragonolobus</name>
    <name type="common">Winged bean</name>
    <name type="synonym">Dolichos tetragonolobus</name>
    <dbReference type="NCBI Taxonomy" id="3891"/>
    <lineage>
        <taxon>Eukaryota</taxon>
        <taxon>Viridiplantae</taxon>
        <taxon>Streptophyta</taxon>
        <taxon>Embryophyta</taxon>
        <taxon>Tracheophyta</taxon>
        <taxon>Spermatophyta</taxon>
        <taxon>Magnoliopsida</taxon>
        <taxon>eudicotyledons</taxon>
        <taxon>Gunneridae</taxon>
        <taxon>Pentapetalae</taxon>
        <taxon>rosids</taxon>
        <taxon>fabids</taxon>
        <taxon>Fabales</taxon>
        <taxon>Fabaceae</taxon>
        <taxon>Papilionoideae</taxon>
        <taxon>50 kb inversion clade</taxon>
        <taxon>NPAAA clade</taxon>
        <taxon>indigoferoid/millettioid clade</taxon>
        <taxon>Phaseoleae</taxon>
        <taxon>Psophocarpus</taxon>
    </lineage>
</organism>
<sequence>MSIRTSRMKAVPTLLKRLVRVEKEANLNDLKSELIKIKDLFSMVRKNEDELLDTLTVVDGYLRNKNIDKLMEEKKDICQKIRNSTQTLLPADDIEAVGSSTETFEDLKINQREDVINNAVLSSSQLEDMKMFRVSYFNLGDFSKKCCFLSLLYFPENAIIKKDDIMLWWCGFFYDRRIKHLFNELRNCNLIVPHGNGKCPGESSKFKINPLAHHKSMRQMLQDDEKRFAETNSIGLIPSSRHHFGLEKPCLVLDQKNVELSDELGFKSNHWYAILNVGASYLNFGPQWMAKMKNLSMLHLGRGLPAHSSKHHIEVKSGEFLKELRHLKYLRYLSLRGISTIFEVPPSILRLQYLQVLDLKACHNLETLPNDISSLRSLRQLDLSQCYLLHRMPKGIEKLTSLEVLKGYVISNSSNTPCRISEFANLNYLQRLSIHIGRKAVIQEGEFESLHKLSNLKYLKISWGVFDRRYSEIQINLPSSLKKLHLEGFPGQEIPEWLKPSELLQGLKVLNITGGKLKSMNHGEPNNYWCVEILRLKYLKDLEIDLSNLRELFPSLKYAEVKQILNHSYFEWSID</sequence>
<dbReference type="Proteomes" id="UP001386955">
    <property type="component" value="Unassembled WGS sequence"/>
</dbReference>
<evidence type="ECO:0000313" key="3">
    <source>
        <dbReference type="EMBL" id="KAK7387028.1"/>
    </source>
</evidence>
<name>A0AAN9XA52_PSOTE</name>
<feature type="domain" description="Disease resistance R13L4/SHOC-2-like LRR" evidence="2">
    <location>
        <begin position="315"/>
        <end position="513"/>
    </location>
</feature>
<dbReference type="InterPro" id="IPR032675">
    <property type="entry name" value="LRR_dom_sf"/>
</dbReference>
<dbReference type="PANTHER" id="PTHR47186:SF45">
    <property type="entry name" value="DISEASE RESISTANCE RPP13-LIKE PROTEIN 1"/>
    <property type="match status" value="1"/>
</dbReference>
<accession>A0AAN9XA52</accession>
<keyword evidence="4" id="KW-1185">Reference proteome</keyword>
<evidence type="ECO:0000313" key="4">
    <source>
        <dbReference type="Proteomes" id="UP001386955"/>
    </source>
</evidence>
<reference evidence="3 4" key="1">
    <citation type="submission" date="2024-01" db="EMBL/GenBank/DDBJ databases">
        <title>The genomes of 5 underutilized Papilionoideae crops provide insights into root nodulation and disease resistanc.</title>
        <authorList>
            <person name="Jiang F."/>
        </authorList>
    </citation>
    <scope>NUCLEOTIDE SEQUENCE [LARGE SCALE GENOMIC DNA]</scope>
    <source>
        <strain evidence="3">DUOXIRENSHENG_FW03</strain>
        <tissue evidence="3">Leaves</tissue>
    </source>
</reference>